<reference evidence="2" key="1">
    <citation type="submission" date="2023-07" db="EMBL/GenBank/DDBJ databases">
        <title>Sequencing the genomes of 1000 actinobacteria strains.</title>
        <authorList>
            <person name="Klenk H.-P."/>
        </authorList>
    </citation>
    <scope>NUCLEOTIDE SEQUENCE</scope>
    <source>
        <strain evidence="2">DSM 44707</strain>
    </source>
</reference>
<protein>
    <submittedName>
        <fullName evidence="2">Uncharacterized protein</fullName>
    </submittedName>
</protein>
<proteinExistence type="predicted"/>
<feature type="region of interest" description="Disordered" evidence="1">
    <location>
        <begin position="1"/>
        <end position="22"/>
    </location>
</feature>
<keyword evidence="3" id="KW-1185">Reference proteome</keyword>
<sequence length="37" mass="3879">MATLATDSLDVNPANPNTTVARFPLQTGYGNLISGEE</sequence>
<evidence type="ECO:0000256" key="1">
    <source>
        <dbReference type="SAM" id="MobiDB-lite"/>
    </source>
</evidence>
<evidence type="ECO:0000313" key="2">
    <source>
        <dbReference type="EMBL" id="MDR7279806.1"/>
    </source>
</evidence>
<comment type="caution">
    <text evidence="2">The sequence shown here is derived from an EMBL/GenBank/DDBJ whole genome shotgun (WGS) entry which is preliminary data.</text>
</comment>
<organism evidence="2 3">
    <name type="scientific">Catenuloplanes atrovinosus</name>
    <dbReference type="NCBI Taxonomy" id="137266"/>
    <lineage>
        <taxon>Bacteria</taxon>
        <taxon>Bacillati</taxon>
        <taxon>Actinomycetota</taxon>
        <taxon>Actinomycetes</taxon>
        <taxon>Micromonosporales</taxon>
        <taxon>Micromonosporaceae</taxon>
        <taxon>Catenuloplanes</taxon>
    </lineage>
</organism>
<dbReference type="EMBL" id="JAVDYB010000001">
    <property type="protein sequence ID" value="MDR7279806.1"/>
    <property type="molecule type" value="Genomic_DNA"/>
</dbReference>
<name>A0AAE4CCN2_9ACTN</name>
<dbReference type="Proteomes" id="UP001183643">
    <property type="component" value="Unassembled WGS sequence"/>
</dbReference>
<gene>
    <name evidence="2" type="ORF">J2S41_006584</name>
</gene>
<accession>A0AAE4CCN2</accession>
<dbReference type="AlphaFoldDB" id="A0AAE4CCN2"/>
<evidence type="ECO:0000313" key="3">
    <source>
        <dbReference type="Proteomes" id="UP001183643"/>
    </source>
</evidence>